<keyword evidence="1" id="KW-0238">DNA-binding</keyword>
<dbReference type="PROSITE" id="PS00552">
    <property type="entry name" value="HTH_MERR_1"/>
    <property type="match status" value="1"/>
</dbReference>
<proteinExistence type="predicted"/>
<dbReference type="Gene3D" id="1.10.1660.10">
    <property type="match status" value="1"/>
</dbReference>
<dbReference type="InterPro" id="IPR027417">
    <property type="entry name" value="P-loop_NTPase"/>
</dbReference>
<dbReference type="PROSITE" id="PS50937">
    <property type="entry name" value="HTH_MERR_2"/>
    <property type="match status" value="1"/>
</dbReference>
<dbReference type="EMBL" id="BMZE01000005">
    <property type="protein sequence ID" value="GHA37974.1"/>
    <property type="molecule type" value="Genomic_DNA"/>
</dbReference>
<dbReference type="SUPFAM" id="SSF52540">
    <property type="entry name" value="P-loop containing nucleoside triphosphate hydrolases"/>
    <property type="match status" value="1"/>
</dbReference>
<dbReference type="PANTHER" id="PTHR30204:SF97">
    <property type="entry name" value="MERR FAMILY REGULATORY PROTEIN"/>
    <property type="match status" value="1"/>
</dbReference>
<dbReference type="AlphaFoldDB" id="A0A918SFB2"/>
<name>A0A918SFB2_9HYPH</name>
<accession>A0A918SFB2</accession>
<dbReference type="GO" id="GO:0003677">
    <property type="term" value="F:DNA binding"/>
    <property type="evidence" value="ECO:0007669"/>
    <property type="project" value="UniProtKB-KW"/>
</dbReference>
<dbReference type="RefSeq" id="WP_189427329.1">
    <property type="nucleotide sequence ID" value="NZ_BMZE01000005.1"/>
</dbReference>
<sequence>MNAPAQHLSPSEASSALGISIKALRLYEEYGLLQPARTLSGWRVYGPAQIARARSIVALRRLGMSLRQIEKVLDGDAETAREALAVHRDSLERELEKLAGAHSAIGAVSDRLDKDTMHAADAIGDVVTHEPELSLHLPWPWAGERFEIAQILPLTYIVGPLGSGKTRLAGSIASALGAEFVGMDRLEKQPELSSSDVNTAMAWLVREGASASPALGALVAALSTGASAYVIDYIEAELDSASQTALGLWLRQRGKAAPPIFLTTRSTAILDLEATGRDQCLVYCPANHAPAHVVLPYQGAPGFEALSLCLATPQVWARTKGMHVVVSGTGAR</sequence>
<dbReference type="SMART" id="SM00422">
    <property type="entry name" value="HTH_MERR"/>
    <property type="match status" value="1"/>
</dbReference>
<keyword evidence="4" id="KW-1185">Reference proteome</keyword>
<evidence type="ECO:0000313" key="3">
    <source>
        <dbReference type="EMBL" id="GHA37974.1"/>
    </source>
</evidence>
<dbReference type="Pfam" id="PF13411">
    <property type="entry name" value="MerR_1"/>
    <property type="match status" value="1"/>
</dbReference>
<dbReference type="InterPro" id="IPR047057">
    <property type="entry name" value="MerR_fam"/>
</dbReference>
<comment type="caution">
    <text evidence="3">The sequence shown here is derived from an EMBL/GenBank/DDBJ whole genome shotgun (WGS) entry which is preliminary data.</text>
</comment>
<protein>
    <recommendedName>
        <fullName evidence="2">HTH merR-type domain-containing protein</fullName>
    </recommendedName>
</protein>
<evidence type="ECO:0000256" key="1">
    <source>
        <dbReference type="ARBA" id="ARBA00023125"/>
    </source>
</evidence>
<dbReference type="InterPro" id="IPR009061">
    <property type="entry name" value="DNA-bd_dom_put_sf"/>
</dbReference>
<reference evidence="3" key="2">
    <citation type="submission" date="2020-09" db="EMBL/GenBank/DDBJ databases">
        <authorList>
            <person name="Sun Q."/>
            <person name="Kim S."/>
        </authorList>
    </citation>
    <scope>NUCLEOTIDE SEQUENCE</scope>
    <source>
        <strain evidence="3">KCTC 32437</strain>
    </source>
</reference>
<dbReference type="SUPFAM" id="SSF46955">
    <property type="entry name" value="Putative DNA-binding domain"/>
    <property type="match status" value="1"/>
</dbReference>
<dbReference type="GO" id="GO:0003700">
    <property type="term" value="F:DNA-binding transcription factor activity"/>
    <property type="evidence" value="ECO:0007669"/>
    <property type="project" value="InterPro"/>
</dbReference>
<dbReference type="PANTHER" id="PTHR30204">
    <property type="entry name" value="REDOX-CYCLING DRUG-SENSING TRANSCRIPTIONAL ACTIVATOR SOXR"/>
    <property type="match status" value="1"/>
</dbReference>
<dbReference type="Proteomes" id="UP000646579">
    <property type="component" value="Unassembled WGS sequence"/>
</dbReference>
<gene>
    <name evidence="3" type="ORF">GCM10007989_37350</name>
</gene>
<evidence type="ECO:0000313" key="4">
    <source>
        <dbReference type="Proteomes" id="UP000646579"/>
    </source>
</evidence>
<dbReference type="InterPro" id="IPR000551">
    <property type="entry name" value="MerR-type_HTH_dom"/>
</dbReference>
<feature type="domain" description="HTH merR-type" evidence="2">
    <location>
        <begin position="7"/>
        <end position="75"/>
    </location>
</feature>
<reference evidence="3" key="1">
    <citation type="journal article" date="2014" name="Int. J. Syst. Evol. Microbiol.">
        <title>Complete genome sequence of Corynebacterium casei LMG S-19264T (=DSM 44701T), isolated from a smear-ripened cheese.</title>
        <authorList>
            <consortium name="US DOE Joint Genome Institute (JGI-PGF)"/>
            <person name="Walter F."/>
            <person name="Albersmeier A."/>
            <person name="Kalinowski J."/>
            <person name="Ruckert C."/>
        </authorList>
    </citation>
    <scope>NUCLEOTIDE SEQUENCE</scope>
    <source>
        <strain evidence="3">KCTC 32437</strain>
    </source>
</reference>
<evidence type="ECO:0000259" key="2">
    <source>
        <dbReference type="PROSITE" id="PS50937"/>
    </source>
</evidence>
<organism evidence="3 4">
    <name type="scientific">Devosia pacifica</name>
    <dbReference type="NCBI Taxonomy" id="1335967"/>
    <lineage>
        <taxon>Bacteria</taxon>
        <taxon>Pseudomonadati</taxon>
        <taxon>Pseudomonadota</taxon>
        <taxon>Alphaproteobacteria</taxon>
        <taxon>Hyphomicrobiales</taxon>
        <taxon>Devosiaceae</taxon>
        <taxon>Devosia</taxon>
    </lineage>
</organism>